<dbReference type="PANTHER" id="PTHR45586:SF1">
    <property type="entry name" value="LIPOPOLYSACCHARIDE ASSEMBLY PROTEIN B"/>
    <property type="match status" value="1"/>
</dbReference>
<dbReference type="InterPro" id="IPR002591">
    <property type="entry name" value="Phosphodiest/P_Trfase"/>
</dbReference>
<accession>A0A517MZB0</accession>
<evidence type="ECO:0000256" key="4">
    <source>
        <dbReference type="SAM" id="MobiDB-lite"/>
    </source>
</evidence>
<dbReference type="Pfam" id="PF13432">
    <property type="entry name" value="TPR_16"/>
    <property type="match status" value="1"/>
</dbReference>
<dbReference type="InterPro" id="IPR011990">
    <property type="entry name" value="TPR-like_helical_dom_sf"/>
</dbReference>
<keyword evidence="6" id="KW-1185">Reference proteome</keyword>
<name>A0A517MZB0_9BACT</name>
<organism evidence="5 6">
    <name type="scientific">Adhaeretor mobilis</name>
    <dbReference type="NCBI Taxonomy" id="1930276"/>
    <lineage>
        <taxon>Bacteria</taxon>
        <taxon>Pseudomonadati</taxon>
        <taxon>Planctomycetota</taxon>
        <taxon>Planctomycetia</taxon>
        <taxon>Pirellulales</taxon>
        <taxon>Lacipirellulaceae</taxon>
        <taxon>Adhaeretor</taxon>
    </lineage>
</organism>
<dbReference type="PANTHER" id="PTHR45586">
    <property type="entry name" value="TPR REPEAT-CONTAINING PROTEIN PA4667"/>
    <property type="match status" value="1"/>
</dbReference>
<evidence type="ECO:0000256" key="3">
    <source>
        <dbReference type="PROSITE-ProRule" id="PRU00339"/>
    </source>
</evidence>
<dbReference type="InterPro" id="IPR019734">
    <property type="entry name" value="TPR_rpt"/>
</dbReference>
<dbReference type="SUPFAM" id="SSF53649">
    <property type="entry name" value="Alkaline phosphatase-like"/>
    <property type="match status" value="1"/>
</dbReference>
<proteinExistence type="predicted"/>
<reference evidence="5 6" key="1">
    <citation type="submission" date="2019-02" db="EMBL/GenBank/DDBJ databases">
        <title>Deep-cultivation of Planctomycetes and their phenomic and genomic characterization uncovers novel biology.</title>
        <authorList>
            <person name="Wiegand S."/>
            <person name="Jogler M."/>
            <person name="Boedeker C."/>
            <person name="Pinto D."/>
            <person name="Vollmers J."/>
            <person name="Rivas-Marin E."/>
            <person name="Kohn T."/>
            <person name="Peeters S.H."/>
            <person name="Heuer A."/>
            <person name="Rast P."/>
            <person name="Oberbeckmann S."/>
            <person name="Bunk B."/>
            <person name="Jeske O."/>
            <person name="Meyerdierks A."/>
            <person name="Storesund J.E."/>
            <person name="Kallscheuer N."/>
            <person name="Luecker S."/>
            <person name="Lage O.M."/>
            <person name="Pohl T."/>
            <person name="Merkel B.J."/>
            <person name="Hornburger P."/>
            <person name="Mueller R.-W."/>
            <person name="Bruemmer F."/>
            <person name="Labrenz M."/>
            <person name="Spormann A.M."/>
            <person name="Op den Camp H."/>
            <person name="Overmann J."/>
            <person name="Amann R."/>
            <person name="Jetten M.S.M."/>
            <person name="Mascher T."/>
            <person name="Medema M.H."/>
            <person name="Devos D.P."/>
            <person name="Kaster A.-K."/>
            <person name="Ovreas L."/>
            <person name="Rohde M."/>
            <person name="Galperin M.Y."/>
            <person name="Jogler C."/>
        </authorList>
    </citation>
    <scope>NUCLEOTIDE SEQUENCE [LARGE SCALE GENOMIC DNA]</scope>
    <source>
        <strain evidence="5 6">HG15A2</strain>
    </source>
</reference>
<dbReference type="InterPro" id="IPR051012">
    <property type="entry name" value="CellSynth/LPSAsmb/PSIAsmb"/>
</dbReference>
<dbReference type="Pfam" id="PF14559">
    <property type="entry name" value="TPR_19"/>
    <property type="match status" value="1"/>
</dbReference>
<dbReference type="SMART" id="SM00028">
    <property type="entry name" value="TPR"/>
    <property type="match status" value="5"/>
</dbReference>
<dbReference type="RefSeq" id="WP_218932037.1">
    <property type="nucleotide sequence ID" value="NZ_CP036263.1"/>
</dbReference>
<dbReference type="SUPFAM" id="SSF48452">
    <property type="entry name" value="TPR-like"/>
    <property type="match status" value="2"/>
</dbReference>
<dbReference type="PROSITE" id="PS50005">
    <property type="entry name" value="TPR"/>
    <property type="match status" value="1"/>
</dbReference>
<evidence type="ECO:0000256" key="2">
    <source>
        <dbReference type="ARBA" id="ARBA00022803"/>
    </source>
</evidence>
<gene>
    <name evidence="5" type="ORF">HG15A2_35580</name>
</gene>
<keyword evidence="2 3" id="KW-0802">TPR repeat</keyword>
<dbReference type="Gene3D" id="3.40.720.10">
    <property type="entry name" value="Alkaline Phosphatase, subunit A"/>
    <property type="match status" value="1"/>
</dbReference>
<protein>
    <submittedName>
        <fullName evidence="5">Tetratricopeptide repeat protein</fullName>
    </submittedName>
</protein>
<feature type="repeat" description="TPR" evidence="3">
    <location>
        <begin position="537"/>
        <end position="570"/>
    </location>
</feature>
<evidence type="ECO:0000256" key="1">
    <source>
        <dbReference type="ARBA" id="ARBA00022737"/>
    </source>
</evidence>
<dbReference type="EMBL" id="CP036263">
    <property type="protein sequence ID" value="QDT00222.1"/>
    <property type="molecule type" value="Genomic_DNA"/>
</dbReference>
<evidence type="ECO:0000313" key="6">
    <source>
        <dbReference type="Proteomes" id="UP000319852"/>
    </source>
</evidence>
<evidence type="ECO:0000313" key="5">
    <source>
        <dbReference type="EMBL" id="QDT00222.1"/>
    </source>
</evidence>
<dbReference type="Proteomes" id="UP000319852">
    <property type="component" value="Chromosome"/>
</dbReference>
<dbReference type="Pfam" id="PF01663">
    <property type="entry name" value="Phosphodiest"/>
    <property type="match status" value="1"/>
</dbReference>
<dbReference type="KEGG" id="amob:HG15A2_35580"/>
<sequence>MNIQRKQAAGGPKRVLLIGWDAADWQMIRPLIDQGLMPTLASFIEQGAWGNLATLRPILSPMLWNTVATGKRPAQHGVLGFTEPDAEGTGVRPTSSTTRKCKALWNILTQCGLRSNVVGWYASHPAEPINGVVASNQFENSHLGKGLSAAVPQGAIHPEKMAEELARLRVLPAEIDASAILPFVPDAAKIAQQESSGKLPNRLGKLQHLISQTATIHAVATHLMTETYWDLTAIYYEGIDRCGHEFMHCHPPKMEQVSQEEYDAYQHCMNAIYRFHDMLLDALLKFAGDDTAVILMSDHGYYNDQLRPDPREGKAGPVEWHRPFGIIAANGPGIRSGSRAYGASLLEIAPTVLQLLGLPAAFDMPGRVLAEMLEDPEPISRIESWEEIEGEAGLHPPETLVDPAEAQAMLAQLADLGYIENAGEDSSETLSKTIEGNQLSLAQSLVDAHQFQDAIKVLMQLNDQTRGSAGTKLLLASCHLGTGKRDQARLILEQLAAEQPDTPRMHMMLGTLEYADGNSEAALVHLNQVAKTESRLPGLHNKLGEVYLGVKDYPRAVDAFEIALEIDSENALALAGIARAQLELGKPDEALDYGLSAAELIHQLPRVHLVIGEARLALGDDVGAVEALELCVKQAPRMTAAHRALTKAYRNLGQTDNAMRAELRANKVLA</sequence>
<keyword evidence="1" id="KW-0677">Repeat</keyword>
<feature type="region of interest" description="Disordered" evidence="4">
    <location>
        <begin position="76"/>
        <end position="95"/>
    </location>
</feature>
<dbReference type="Gene3D" id="1.25.40.10">
    <property type="entry name" value="Tetratricopeptide repeat domain"/>
    <property type="match status" value="1"/>
</dbReference>
<dbReference type="AlphaFoldDB" id="A0A517MZB0"/>
<dbReference type="InterPro" id="IPR017850">
    <property type="entry name" value="Alkaline_phosphatase_core_sf"/>
</dbReference>